<name>A0A9D3RQJ2_ANGAN</name>
<evidence type="ECO:0000256" key="1">
    <source>
        <dbReference type="SAM" id="MobiDB-lite"/>
    </source>
</evidence>
<sequence>MRIRSASRRAWPDVKSDRHCFCLRNRETLSQTSELEFTFSTVAPGSEARLQRPPVSTGPQFERAGRLARETRRASPSPSPPLSFCLHPFTKEVCRGVFTAPAGAVLKEGRSGGSAPTLARAQRHQVPKLRATIRGHLRGMNADFRWPRSPVLGSAGWIPR</sequence>
<gene>
    <name evidence="2" type="ORF">ANANG_G00205830</name>
</gene>
<dbReference type="Proteomes" id="UP001044222">
    <property type="component" value="Chromosome 11"/>
</dbReference>
<accession>A0A9D3RQJ2</accession>
<organism evidence="2 3">
    <name type="scientific">Anguilla anguilla</name>
    <name type="common">European freshwater eel</name>
    <name type="synonym">Muraena anguilla</name>
    <dbReference type="NCBI Taxonomy" id="7936"/>
    <lineage>
        <taxon>Eukaryota</taxon>
        <taxon>Metazoa</taxon>
        <taxon>Chordata</taxon>
        <taxon>Craniata</taxon>
        <taxon>Vertebrata</taxon>
        <taxon>Euteleostomi</taxon>
        <taxon>Actinopterygii</taxon>
        <taxon>Neopterygii</taxon>
        <taxon>Teleostei</taxon>
        <taxon>Anguilliformes</taxon>
        <taxon>Anguillidae</taxon>
        <taxon>Anguilla</taxon>
    </lineage>
</organism>
<proteinExistence type="predicted"/>
<evidence type="ECO:0000313" key="2">
    <source>
        <dbReference type="EMBL" id="KAG5839519.1"/>
    </source>
</evidence>
<keyword evidence="3" id="KW-1185">Reference proteome</keyword>
<dbReference type="EMBL" id="JAFIRN010000011">
    <property type="protein sequence ID" value="KAG5839519.1"/>
    <property type="molecule type" value="Genomic_DNA"/>
</dbReference>
<feature type="compositionally biased region" description="Basic and acidic residues" evidence="1">
    <location>
        <begin position="63"/>
        <end position="73"/>
    </location>
</feature>
<evidence type="ECO:0000313" key="3">
    <source>
        <dbReference type="Proteomes" id="UP001044222"/>
    </source>
</evidence>
<protein>
    <submittedName>
        <fullName evidence="2">Uncharacterized protein</fullName>
    </submittedName>
</protein>
<comment type="caution">
    <text evidence="2">The sequence shown here is derived from an EMBL/GenBank/DDBJ whole genome shotgun (WGS) entry which is preliminary data.</text>
</comment>
<reference evidence="2" key="1">
    <citation type="submission" date="2021-01" db="EMBL/GenBank/DDBJ databases">
        <title>A chromosome-scale assembly of European eel, Anguilla anguilla.</title>
        <authorList>
            <person name="Henkel C."/>
            <person name="Jong-Raadsen S.A."/>
            <person name="Dufour S."/>
            <person name="Weltzien F.-A."/>
            <person name="Palstra A.P."/>
            <person name="Pelster B."/>
            <person name="Spaink H.P."/>
            <person name="Van Den Thillart G.E."/>
            <person name="Jansen H."/>
            <person name="Zahm M."/>
            <person name="Klopp C."/>
            <person name="Cedric C."/>
            <person name="Louis A."/>
            <person name="Berthelot C."/>
            <person name="Parey E."/>
            <person name="Roest Crollius H."/>
            <person name="Montfort J."/>
            <person name="Robinson-Rechavi M."/>
            <person name="Bucao C."/>
            <person name="Bouchez O."/>
            <person name="Gislard M."/>
            <person name="Lluch J."/>
            <person name="Milhes M."/>
            <person name="Lampietro C."/>
            <person name="Lopez Roques C."/>
            <person name="Donnadieu C."/>
            <person name="Braasch I."/>
            <person name="Desvignes T."/>
            <person name="Postlethwait J."/>
            <person name="Bobe J."/>
            <person name="Guiguen Y."/>
            <person name="Dirks R."/>
        </authorList>
    </citation>
    <scope>NUCLEOTIDE SEQUENCE</scope>
    <source>
        <strain evidence="2">Tag_6206</strain>
        <tissue evidence="2">Liver</tissue>
    </source>
</reference>
<feature type="region of interest" description="Disordered" evidence="1">
    <location>
        <begin position="46"/>
        <end position="80"/>
    </location>
</feature>
<dbReference type="AlphaFoldDB" id="A0A9D3RQJ2"/>